<dbReference type="PANTHER" id="PTHR15741">
    <property type="entry name" value="BASIC HELIX-LOOP-HELIX ZIP TRANSCRIPTION FACTOR"/>
    <property type="match status" value="1"/>
</dbReference>
<keyword evidence="9" id="KW-1185">Reference proteome</keyword>
<evidence type="ECO:0000256" key="6">
    <source>
        <dbReference type="SAM" id="MobiDB-lite"/>
    </source>
</evidence>
<evidence type="ECO:0000313" key="9">
    <source>
        <dbReference type="Proteomes" id="UP000215127"/>
    </source>
</evidence>
<feature type="compositionally biased region" description="Basic and acidic residues" evidence="6">
    <location>
        <begin position="83"/>
        <end position="94"/>
    </location>
</feature>
<dbReference type="Proteomes" id="UP000215127">
    <property type="component" value="Chromosome 4"/>
</dbReference>
<keyword evidence="2" id="KW-0805">Transcription regulation</keyword>
<reference evidence="8 9" key="1">
    <citation type="submission" date="2016-06" db="EMBL/GenBank/DDBJ databases">
        <authorList>
            <person name="Kjaerup R.B."/>
            <person name="Dalgaard T.S."/>
            <person name="Juul-Madsen H.R."/>
        </authorList>
    </citation>
    <scope>NUCLEOTIDE SEQUENCE [LARGE SCALE GENOMIC DNA]</scope>
</reference>
<dbReference type="InterPro" id="IPR036638">
    <property type="entry name" value="HLH_DNA-bd_sf"/>
</dbReference>
<proteinExistence type="predicted"/>
<evidence type="ECO:0000256" key="1">
    <source>
        <dbReference type="ARBA" id="ARBA00004123"/>
    </source>
</evidence>
<dbReference type="PANTHER" id="PTHR15741:SF27">
    <property type="entry name" value="TRANSCRIPTION FACTOR AP-4"/>
    <property type="match status" value="1"/>
</dbReference>
<accession>A0A1X7RQN3</accession>
<feature type="region of interest" description="Disordered" evidence="6">
    <location>
        <begin position="62"/>
        <end position="131"/>
    </location>
</feature>
<gene>
    <name evidence="8" type="ORF">ZT3D7_G4859</name>
</gene>
<dbReference type="InterPro" id="IPR057072">
    <property type="entry name" value="bHLH_INO4"/>
</dbReference>
<dbReference type="SUPFAM" id="SSF47459">
    <property type="entry name" value="HLH, helix-loop-helix DNA-binding domain"/>
    <property type="match status" value="1"/>
</dbReference>
<dbReference type="Pfam" id="PF23181">
    <property type="entry name" value="bHLH_INO4"/>
    <property type="match status" value="1"/>
</dbReference>
<evidence type="ECO:0000256" key="4">
    <source>
        <dbReference type="ARBA" id="ARBA00023163"/>
    </source>
</evidence>
<keyword evidence="4" id="KW-0804">Transcription</keyword>
<dbReference type="GO" id="GO:0046983">
    <property type="term" value="F:protein dimerization activity"/>
    <property type="evidence" value="ECO:0007669"/>
    <property type="project" value="InterPro"/>
</dbReference>
<dbReference type="InterPro" id="IPR011598">
    <property type="entry name" value="bHLH_dom"/>
</dbReference>
<keyword evidence="5" id="KW-0539">Nucleus</keyword>
<sequence length="217" mass="24350">MLVSTTPDFTNSNNSQLRNKTHLVCTEACKRTSTYLHHHPHPTTMNAGLNDIHNIIAQDRARLRTSSQSADQSPSHQPPSPDINKRPTSADKAKSSKMPGSPHSPTNQAKARLTNEQKKKNHIESEKKRRDAIRAGFDRLADVVPGMQGQGRSEAVVLQHTVAYMKGMIEKRKAIDAEAIKKGWNESQTLEVYLQAEREVRAREQEFEAAKARQQGR</sequence>
<evidence type="ECO:0000313" key="8">
    <source>
        <dbReference type="EMBL" id="SMQ49708.1"/>
    </source>
</evidence>
<dbReference type="EMBL" id="LT853695">
    <property type="protein sequence ID" value="SMQ49708.1"/>
    <property type="molecule type" value="Genomic_DNA"/>
</dbReference>
<organism evidence="8 9">
    <name type="scientific">Zymoseptoria tritici (strain ST99CH_3D7)</name>
    <dbReference type="NCBI Taxonomy" id="1276538"/>
    <lineage>
        <taxon>Eukaryota</taxon>
        <taxon>Fungi</taxon>
        <taxon>Dikarya</taxon>
        <taxon>Ascomycota</taxon>
        <taxon>Pezizomycotina</taxon>
        <taxon>Dothideomycetes</taxon>
        <taxon>Dothideomycetidae</taxon>
        <taxon>Mycosphaerellales</taxon>
        <taxon>Mycosphaerellaceae</taxon>
        <taxon>Zymoseptoria</taxon>
    </lineage>
</organism>
<dbReference type="Gene3D" id="4.10.280.10">
    <property type="entry name" value="Helix-loop-helix DNA-binding domain"/>
    <property type="match status" value="1"/>
</dbReference>
<evidence type="ECO:0000256" key="3">
    <source>
        <dbReference type="ARBA" id="ARBA00023125"/>
    </source>
</evidence>
<dbReference type="AlphaFoldDB" id="A0A1X7RQN3"/>
<evidence type="ECO:0000256" key="2">
    <source>
        <dbReference type="ARBA" id="ARBA00023015"/>
    </source>
</evidence>
<keyword evidence="3" id="KW-0238">DNA-binding</keyword>
<comment type="subcellular location">
    <subcellularLocation>
        <location evidence="1">Nucleus</location>
    </subcellularLocation>
</comment>
<dbReference type="GO" id="GO:0000981">
    <property type="term" value="F:DNA-binding transcription factor activity, RNA polymerase II-specific"/>
    <property type="evidence" value="ECO:0007669"/>
    <property type="project" value="TreeGrafter"/>
</dbReference>
<name>A0A1X7RQN3_ZYMT9</name>
<dbReference type="GO" id="GO:0005634">
    <property type="term" value="C:nucleus"/>
    <property type="evidence" value="ECO:0007669"/>
    <property type="project" value="UniProtKB-SubCell"/>
</dbReference>
<dbReference type="SMART" id="SM00353">
    <property type="entry name" value="HLH"/>
    <property type="match status" value="1"/>
</dbReference>
<evidence type="ECO:0000259" key="7">
    <source>
        <dbReference type="PROSITE" id="PS50888"/>
    </source>
</evidence>
<dbReference type="GO" id="GO:0000978">
    <property type="term" value="F:RNA polymerase II cis-regulatory region sequence-specific DNA binding"/>
    <property type="evidence" value="ECO:0007669"/>
    <property type="project" value="TreeGrafter"/>
</dbReference>
<protein>
    <recommendedName>
        <fullName evidence="7">BHLH domain-containing protein</fullName>
    </recommendedName>
</protein>
<evidence type="ECO:0000256" key="5">
    <source>
        <dbReference type="ARBA" id="ARBA00023242"/>
    </source>
</evidence>
<feature type="compositionally biased region" description="Low complexity" evidence="6">
    <location>
        <begin position="66"/>
        <end position="75"/>
    </location>
</feature>
<feature type="compositionally biased region" description="Basic and acidic residues" evidence="6">
    <location>
        <begin position="113"/>
        <end position="131"/>
    </location>
</feature>
<dbReference type="PROSITE" id="PS50888">
    <property type="entry name" value="BHLH"/>
    <property type="match status" value="1"/>
</dbReference>
<feature type="domain" description="BHLH" evidence="7">
    <location>
        <begin position="117"/>
        <end position="168"/>
    </location>
</feature>
<dbReference type="STRING" id="1276538.A0A1X7RQN3"/>
<dbReference type="InterPro" id="IPR052207">
    <property type="entry name" value="Max-like/E-box_TFs"/>
</dbReference>